<organism evidence="1 2">
    <name type="scientific">Punica granatum</name>
    <name type="common">Pomegranate</name>
    <dbReference type="NCBI Taxonomy" id="22663"/>
    <lineage>
        <taxon>Eukaryota</taxon>
        <taxon>Viridiplantae</taxon>
        <taxon>Streptophyta</taxon>
        <taxon>Embryophyta</taxon>
        <taxon>Tracheophyta</taxon>
        <taxon>Spermatophyta</taxon>
        <taxon>Magnoliopsida</taxon>
        <taxon>eudicotyledons</taxon>
        <taxon>Gunneridae</taxon>
        <taxon>Pentapetalae</taxon>
        <taxon>rosids</taxon>
        <taxon>malvids</taxon>
        <taxon>Myrtales</taxon>
        <taxon>Lythraceae</taxon>
        <taxon>Punica</taxon>
    </lineage>
</organism>
<reference evidence="1 2" key="1">
    <citation type="submission" date="2017-11" db="EMBL/GenBank/DDBJ databases">
        <title>De-novo sequencing of pomegranate (Punica granatum L.) genome.</title>
        <authorList>
            <person name="Akparov Z."/>
            <person name="Amiraslanov A."/>
            <person name="Hajiyeva S."/>
            <person name="Abbasov M."/>
            <person name="Kaur K."/>
            <person name="Hamwieh A."/>
            <person name="Solovyev V."/>
            <person name="Salamov A."/>
            <person name="Braich B."/>
            <person name="Kosarev P."/>
            <person name="Mahmoud A."/>
            <person name="Hajiyev E."/>
            <person name="Babayeva S."/>
            <person name="Izzatullayeva V."/>
            <person name="Mammadov A."/>
            <person name="Mammadov A."/>
            <person name="Sharifova S."/>
            <person name="Ojaghi J."/>
            <person name="Eynullazada K."/>
            <person name="Bayramov B."/>
            <person name="Abdulazimova A."/>
            <person name="Shahmuradov I."/>
        </authorList>
    </citation>
    <scope>NUCLEOTIDE SEQUENCE [LARGE SCALE GENOMIC DNA]</scope>
    <source>
        <strain evidence="2">cv. AG2017</strain>
        <tissue evidence="1">Leaf</tissue>
    </source>
</reference>
<dbReference type="EMBL" id="PGOL01008670">
    <property type="protein sequence ID" value="PKI31499.1"/>
    <property type="molecule type" value="Genomic_DNA"/>
</dbReference>
<protein>
    <submittedName>
        <fullName evidence="1">Uncharacterized protein</fullName>
    </submittedName>
</protein>
<evidence type="ECO:0000313" key="2">
    <source>
        <dbReference type="Proteomes" id="UP000233551"/>
    </source>
</evidence>
<dbReference type="AlphaFoldDB" id="A0A2I0HIH0"/>
<keyword evidence="2" id="KW-1185">Reference proteome</keyword>
<comment type="caution">
    <text evidence="1">The sequence shown here is derived from an EMBL/GenBank/DDBJ whole genome shotgun (WGS) entry which is preliminary data.</text>
</comment>
<accession>A0A2I0HIH0</accession>
<sequence length="61" mass="6353">MGAGICKEILKIEWKVLSVQHGLDGALGGKAAKAVTRATTNEVEPLGPVVEREANGCVEAH</sequence>
<name>A0A2I0HIH0_PUNGR</name>
<proteinExistence type="predicted"/>
<dbReference type="Proteomes" id="UP000233551">
    <property type="component" value="Unassembled WGS sequence"/>
</dbReference>
<gene>
    <name evidence="1" type="ORF">CRG98_048109</name>
</gene>
<evidence type="ECO:0000313" key="1">
    <source>
        <dbReference type="EMBL" id="PKI31499.1"/>
    </source>
</evidence>